<sequence length="44" mass="5099">MTPAYLLRTFVSTVCVFGLNCRDVRCGCFAGWLGDHVAWRWQDF</sequence>
<comment type="caution">
    <text evidence="1">The sequence shown here is derived from an EMBL/GenBank/DDBJ whole genome shotgun (WGS) entry which is preliminary data.</text>
</comment>
<evidence type="ECO:0000313" key="2">
    <source>
        <dbReference type="Proteomes" id="UP000036367"/>
    </source>
</evidence>
<accession>A0A0J1BFZ3</accession>
<name>A0A0J1BFZ3_RHOIS</name>
<proteinExistence type="predicted"/>
<dbReference type="Proteomes" id="UP000036367">
    <property type="component" value="Unassembled WGS sequence"/>
</dbReference>
<keyword evidence="2" id="KW-1185">Reference proteome</keyword>
<organism evidence="1 2">
    <name type="scientific">Rhodopirellula islandica</name>
    <dbReference type="NCBI Taxonomy" id="595434"/>
    <lineage>
        <taxon>Bacteria</taxon>
        <taxon>Pseudomonadati</taxon>
        <taxon>Planctomycetota</taxon>
        <taxon>Planctomycetia</taxon>
        <taxon>Pirellulales</taxon>
        <taxon>Pirellulaceae</taxon>
        <taxon>Rhodopirellula</taxon>
    </lineage>
</organism>
<dbReference type="AlphaFoldDB" id="A0A0J1BFZ3"/>
<gene>
    <name evidence="1" type="ORF">RISK_002095</name>
</gene>
<protein>
    <submittedName>
        <fullName evidence="1">Uncharacterized protein</fullName>
    </submittedName>
</protein>
<dbReference type="PATRIC" id="fig|595434.4.peg.2006"/>
<evidence type="ECO:0000313" key="1">
    <source>
        <dbReference type="EMBL" id="KLU05463.1"/>
    </source>
</evidence>
<dbReference type="EMBL" id="LECT01000017">
    <property type="protein sequence ID" value="KLU05463.1"/>
    <property type="molecule type" value="Genomic_DNA"/>
</dbReference>
<reference evidence="1" key="1">
    <citation type="submission" date="2015-05" db="EMBL/GenBank/DDBJ databases">
        <title>Permanent draft genome of Rhodopirellula islandicus K833.</title>
        <authorList>
            <person name="Kizina J."/>
            <person name="Richter M."/>
            <person name="Glockner F.O."/>
            <person name="Harder J."/>
        </authorList>
    </citation>
    <scope>NUCLEOTIDE SEQUENCE [LARGE SCALE GENOMIC DNA]</scope>
    <source>
        <strain evidence="1">K833</strain>
    </source>
</reference>